<organism evidence="1 2">
    <name type="scientific">Amanita muscaria (strain Koide BX008)</name>
    <dbReference type="NCBI Taxonomy" id="946122"/>
    <lineage>
        <taxon>Eukaryota</taxon>
        <taxon>Fungi</taxon>
        <taxon>Dikarya</taxon>
        <taxon>Basidiomycota</taxon>
        <taxon>Agaricomycotina</taxon>
        <taxon>Agaricomycetes</taxon>
        <taxon>Agaricomycetidae</taxon>
        <taxon>Agaricales</taxon>
        <taxon>Pluteineae</taxon>
        <taxon>Amanitaceae</taxon>
        <taxon>Amanita</taxon>
    </lineage>
</organism>
<gene>
    <name evidence="1" type="ORF">M378DRAFT_166295</name>
</gene>
<dbReference type="HOGENOM" id="CLU_2855732_0_0_1"/>
<dbReference type="EMBL" id="KN818277">
    <property type="protein sequence ID" value="KIL61966.1"/>
    <property type="molecule type" value="Genomic_DNA"/>
</dbReference>
<proteinExistence type="predicted"/>
<dbReference type="InParanoid" id="A0A0C2WYN8"/>
<evidence type="ECO:0000313" key="1">
    <source>
        <dbReference type="EMBL" id="KIL61966.1"/>
    </source>
</evidence>
<dbReference type="Proteomes" id="UP000054549">
    <property type="component" value="Unassembled WGS sequence"/>
</dbReference>
<name>A0A0C2WYN8_AMAMK</name>
<protein>
    <submittedName>
        <fullName evidence="1">Uncharacterized protein</fullName>
    </submittedName>
</protein>
<feature type="non-terminal residue" evidence="1">
    <location>
        <position position="65"/>
    </location>
</feature>
<accession>A0A0C2WYN8</accession>
<sequence>MSRFIWSSTGHLCEYRERPEADQSCPCDDQVVQSRSHVQMLSMTCSRFYALTMVTSYTRTTGTCG</sequence>
<reference evidence="1 2" key="1">
    <citation type="submission" date="2014-04" db="EMBL/GenBank/DDBJ databases">
        <title>Evolutionary Origins and Diversification of the Mycorrhizal Mutualists.</title>
        <authorList>
            <consortium name="DOE Joint Genome Institute"/>
            <consortium name="Mycorrhizal Genomics Consortium"/>
            <person name="Kohler A."/>
            <person name="Kuo A."/>
            <person name="Nagy L.G."/>
            <person name="Floudas D."/>
            <person name="Copeland A."/>
            <person name="Barry K.W."/>
            <person name="Cichocki N."/>
            <person name="Veneault-Fourrey C."/>
            <person name="LaButti K."/>
            <person name="Lindquist E.A."/>
            <person name="Lipzen A."/>
            <person name="Lundell T."/>
            <person name="Morin E."/>
            <person name="Murat C."/>
            <person name="Riley R."/>
            <person name="Ohm R."/>
            <person name="Sun H."/>
            <person name="Tunlid A."/>
            <person name="Henrissat B."/>
            <person name="Grigoriev I.V."/>
            <person name="Hibbett D.S."/>
            <person name="Martin F."/>
        </authorList>
    </citation>
    <scope>NUCLEOTIDE SEQUENCE [LARGE SCALE GENOMIC DNA]</scope>
    <source>
        <strain evidence="1 2">Koide BX008</strain>
    </source>
</reference>
<evidence type="ECO:0000313" key="2">
    <source>
        <dbReference type="Proteomes" id="UP000054549"/>
    </source>
</evidence>
<keyword evidence="2" id="KW-1185">Reference proteome</keyword>
<dbReference type="AlphaFoldDB" id="A0A0C2WYN8"/>